<evidence type="ECO:0000256" key="2">
    <source>
        <dbReference type="HAMAP-Rule" id="MF_00518"/>
    </source>
</evidence>
<dbReference type="EC" id="3.1.1.-" evidence="2"/>
<reference evidence="3 4" key="1">
    <citation type="journal article" date="2021" name="Front. Microbiol.">
        <title>Aerobic Denitrification and Heterotrophic Sulfur Oxidation in the Genus Halomonas Revealed by Six Novel Species Characterizations and Genome-Based Analysis.</title>
        <authorList>
            <person name="Wang L."/>
            <person name="Shao Z."/>
        </authorList>
    </citation>
    <scope>NUCLEOTIDE SEQUENCE [LARGE SCALE GENOMIC DNA]</scope>
    <source>
        <strain evidence="3 4">MCCC 1A11036</strain>
    </source>
</reference>
<dbReference type="PANTHER" id="PTHR10472:SF5">
    <property type="entry name" value="D-AMINOACYL-TRNA DEACYLASE 1"/>
    <property type="match status" value="1"/>
</dbReference>
<dbReference type="EMBL" id="JABFTT010000001">
    <property type="protein sequence ID" value="MCE8018835.1"/>
    <property type="molecule type" value="Genomic_DNA"/>
</dbReference>
<name>A0ABS9AAN0_9GAMM</name>
<keyword evidence="4" id="KW-1185">Reference proteome</keyword>
<accession>A0ABS9AAN0</accession>
<dbReference type="Pfam" id="PF02580">
    <property type="entry name" value="Tyr_Deacylase"/>
    <property type="match status" value="1"/>
</dbReference>
<comment type="similarity">
    <text evidence="1 2">Belongs to the DTD family.</text>
</comment>
<evidence type="ECO:0000313" key="4">
    <source>
        <dbReference type="Proteomes" id="UP001320122"/>
    </source>
</evidence>
<dbReference type="GO" id="GO:0051499">
    <property type="term" value="F:D-aminoacyl-tRNA deacylase activity"/>
    <property type="evidence" value="ECO:0007669"/>
    <property type="project" value="UniProtKB-EC"/>
</dbReference>
<keyword evidence="2" id="KW-0694">RNA-binding</keyword>
<dbReference type="RefSeq" id="WP_234272214.1">
    <property type="nucleotide sequence ID" value="NZ_JABFTT010000001.1"/>
</dbReference>
<dbReference type="SUPFAM" id="SSF69500">
    <property type="entry name" value="DTD-like"/>
    <property type="match status" value="1"/>
</dbReference>
<gene>
    <name evidence="2" type="primary">dtd</name>
    <name evidence="3" type="ORF">HOP51_01705</name>
</gene>
<dbReference type="EC" id="3.1.1.96" evidence="2"/>
<comment type="catalytic activity">
    <reaction evidence="2">
        <text>glycyl-tRNA(Ala) + H2O = tRNA(Ala) + glycine + H(+)</text>
        <dbReference type="Rhea" id="RHEA:53744"/>
        <dbReference type="Rhea" id="RHEA-COMP:9657"/>
        <dbReference type="Rhea" id="RHEA-COMP:13640"/>
        <dbReference type="ChEBI" id="CHEBI:15377"/>
        <dbReference type="ChEBI" id="CHEBI:15378"/>
        <dbReference type="ChEBI" id="CHEBI:57305"/>
        <dbReference type="ChEBI" id="CHEBI:78442"/>
        <dbReference type="ChEBI" id="CHEBI:78522"/>
    </reaction>
</comment>
<dbReference type="InterPro" id="IPR003732">
    <property type="entry name" value="Daa-tRNA_deacyls_DTD"/>
</dbReference>
<evidence type="ECO:0000313" key="3">
    <source>
        <dbReference type="EMBL" id="MCE8018835.1"/>
    </source>
</evidence>
<comment type="caution">
    <text evidence="3">The sequence shown here is derived from an EMBL/GenBank/DDBJ whole genome shotgun (WGS) entry which is preliminary data.</text>
</comment>
<dbReference type="Gene3D" id="3.50.80.10">
    <property type="entry name" value="D-tyrosyl-tRNA(Tyr) deacylase"/>
    <property type="match status" value="1"/>
</dbReference>
<dbReference type="InterPro" id="IPR023509">
    <property type="entry name" value="DTD-like_sf"/>
</dbReference>
<dbReference type="Proteomes" id="UP001320122">
    <property type="component" value="Unassembled WGS sequence"/>
</dbReference>
<keyword evidence="2 3" id="KW-0378">Hydrolase</keyword>
<dbReference type="NCBIfam" id="TIGR00256">
    <property type="entry name" value="D-aminoacyl-tRNA deacylase"/>
    <property type="match status" value="1"/>
</dbReference>
<feature type="short sequence motif" description="Gly-cisPro motif, important for rejection of L-amino acids" evidence="2">
    <location>
        <begin position="137"/>
        <end position="138"/>
    </location>
</feature>
<comment type="catalytic activity">
    <reaction evidence="2">
        <text>a D-aminoacyl-tRNA + H2O = a tRNA + a D-alpha-amino acid + H(+)</text>
        <dbReference type="Rhea" id="RHEA:13953"/>
        <dbReference type="Rhea" id="RHEA-COMP:10123"/>
        <dbReference type="Rhea" id="RHEA-COMP:10124"/>
        <dbReference type="ChEBI" id="CHEBI:15377"/>
        <dbReference type="ChEBI" id="CHEBI:15378"/>
        <dbReference type="ChEBI" id="CHEBI:59871"/>
        <dbReference type="ChEBI" id="CHEBI:78442"/>
        <dbReference type="ChEBI" id="CHEBI:79333"/>
        <dbReference type="EC" id="3.1.1.96"/>
    </reaction>
</comment>
<protein>
    <recommendedName>
        <fullName evidence="2">D-aminoacyl-tRNA deacylase</fullName>
        <shortName evidence="2">DTD</shortName>
        <ecNumber evidence="2">3.1.1.96</ecNumber>
    </recommendedName>
    <alternativeName>
        <fullName evidence="2">Gly-tRNA(Ala) deacylase</fullName>
        <ecNumber evidence="2">3.1.1.-</ecNumber>
    </alternativeName>
</protein>
<proteinExistence type="inferred from homology"/>
<keyword evidence="2" id="KW-0963">Cytoplasm</keyword>
<evidence type="ECO:0000256" key="1">
    <source>
        <dbReference type="ARBA" id="ARBA00009673"/>
    </source>
</evidence>
<organism evidence="3 4">
    <name type="scientific">Billgrantia zhangzhouensis</name>
    <dbReference type="NCBI Taxonomy" id="2733481"/>
    <lineage>
        <taxon>Bacteria</taxon>
        <taxon>Pseudomonadati</taxon>
        <taxon>Pseudomonadota</taxon>
        <taxon>Gammaproteobacteria</taxon>
        <taxon>Oceanospirillales</taxon>
        <taxon>Halomonadaceae</taxon>
        <taxon>Billgrantia</taxon>
    </lineage>
</organism>
<comment type="function">
    <text evidence="2">An aminoacyl-tRNA editing enzyme that deacylates mischarged D-aminoacyl-tRNAs. Also deacylates mischarged glycyl-tRNA(Ala), protecting cells against glycine mischarging by AlaRS. Acts via tRNA-based rather than protein-based catalysis; rejects L-amino acids rather than detecting D-amino acids in the active site. By recycling D-aminoacyl-tRNA to D-amino acids and free tRNA molecules, this enzyme counteracts the toxicity associated with the formation of D-aminoacyl-tRNA entities in vivo and helps enforce protein L-homochirality.</text>
</comment>
<dbReference type="CDD" id="cd00563">
    <property type="entry name" value="Dtyr_deacylase"/>
    <property type="match status" value="1"/>
</dbReference>
<dbReference type="HAMAP" id="MF_00518">
    <property type="entry name" value="Deacylase_Dtd"/>
    <property type="match status" value="1"/>
</dbReference>
<comment type="subcellular location">
    <subcellularLocation>
        <location evidence="2">Cytoplasm</location>
    </subcellularLocation>
</comment>
<comment type="subunit">
    <text evidence="2">Homodimer.</text>
</comment>
<sequence length="145" mass="15974">MKALIQRVRRASVTVDERTVGAIDHGLLALVGVEKGDDEAAAERLLHKLLRYRVFSDEAGKMNLDLQQVDGGLLLVSQFTLAADTRKGLRPSFSSAAPPADGERLFHYLLERARTAWPRVESGEFAANMQVELINDGPVTFLLES</sequence>
<keyword evidence="2" id="KW-0820">tRNA-binding</keyword>
<comment type="domain">
    <text evidence="2">A Gly-cisPro motif from one monomer fits into the active site of the other monomer to allow specific chiral rejection of L-amino acids.</text>
</comment>
<dbReference type="PANTHER" id="PTHR10472">
    <property type="entry name" value="D-TYROSYL-TRNA TYR DEACYLASE"/>
    <property type="match status" value="1"/>
</dbReference>